<dbReference type="EMBL" id="FRAT01000001">
    <property type="protein sequence ID" value="SHK17050.1"/>
    <property type="molecule type" value="Genomic_DNA"/>
</dbReference>
<keyword evidence="3" id="KW-1133">Transmembrane helix</keyword>
<dbReference type="Proteomes" id="UP000198940">
    <property type="component" value="Unassembled WGS sequence"/>
</dbReference>
<evidence type="ECO:0000256" key="3">
    <source>
        <dbReference type="SAM" id="Phobius"/>
    </source>
</evidence>
<keyword evidence="1" id="KW-0175">Coiled coil</keyword>
<feature type="compositionally biased region" description="Basic and acidic residues" evidence="2">
    <location>
        <begin position="956"/>
        <end position="966"/>
    </location>
</feature>
<dbReference type="EMBL" id="FOKU01000001">
    <property type="protein sequence ID" value="SFB69818.1"/>
    <property type="molecule type" value="Genomic_DNA"/>
</dbReference>
<feature type="compositionally biased region" description="Low complexity" evidence="2">
    <location>
        <begin position="730"/>
        <end position="771"/>
    </location>
</feature>
<protein>
    <submittedName>
        <fullName evidence="5">Uncharacterized protein</fullName>
    </submittedName>
</protein>
<gene>
    <name evidence="4" type="ORF">SAMN04487891_101505</name>
    <name evidence="5" type="ORF">SAMN05216293_0512</name>
</gene>
<dbReference type="RefSeq" id="WP_072876486.1">
    <property type="nucleotide sequence ID" value="NZ_FOKU01000001.1"/>
</dbReference>
<evidence type="ECO:0000313" key="5">
    <source>
        <dbReference type="EMBL" id="SHK17050.1"/>
    </source>
</evidence>
<dbReference type="Proteomes" id="UP000184031">
    <property type="component" value="Unassembled WGS sequence"/>
</dbReference>
<evidence type="ECO:0000313" key="6">
    <source>
        <dbReference type="Proteomes" id="UP000184031"/>
    </source>
</evidence>
<sequence length="1137" mass="130528">MNTYQDILAKLESFTKRYYTKQLIKGTLLFLSLGLLFWIAVMSLEFLLWLNQGSRLALFWLFVLVELFLLYRFIVVPLMYLFRIRKGIGNKEASQLIGKHFSEVDDKLYNLLELSENPNRSDLLLASIEQRSMSLGTIPFSEAINFKESYRYAKYIIIPLVLLGFIWVTGNIVSFFNSYNRVVNYDLAYERPAPFAFKILNERLEVLDSEPLRVKVAIEGNVRPESVYMVVDGKELLLKQEGDVYSYTFEAPVAETSFYLTANGWDSQSYTIKSYATPALLDFEMQLDFPKYLNRISETVIGTGNATIPEGTKVSWKIEGQHIGRIDLTTTDTIQAFSKDGDTFSFTNRLFSDFDYELSTANEHVSNFERLAYSLDIVKDASATVRVEQILDSLNPNQSFYTGQAADDYGIQSIRLVCFPSDDSEDVQRITLERPSSNVHQFYYTFPSGLQLEPGRNYKIYFEVVDNDGIRGGKITKSQTFSTTFFDDNQLKNKELEFQNSTLSKMGNSLEKFKEQEQALSKLNQTQKEEKALRFEDKNQIKDFLQKQQQQEELMKKFSNELKESIGKNENSEMKKLLQERLERQEMEAKKNAALLDELNKLADKINKEELQQRLEELGKNQGKNTRNLEQILELTKRYYVTEKVAQIAKELDKLSEKQNTLSELKLGQDFSDKEQQKLNEDFDQLEKEIREVEKDNEELKKPVDINTSKKETDAIKQDQKDALDEINKQQGNEQSSQNNQQQQSQNNASKKQKSAAQKMKEMSQALQQSADGGGGSSDSEDAEMLRQILDNLVTFSFKQENLFDNLQSADVDISQFSKTVKDQQNLRRLFEHVDDSLFALSLRRVELSEFVNEQIAEVYYNIDKSLESIAENQIYQGASYQQYVVNATNALADFLANILDNMQQNMGSGQGGSDGQDFQLPDIIKGQQSIQEKMNGEGQQGSNPEEGGKQQGSKGEGKEQGEDGKANQNGQEGQNGEGNENGSAEGSRGNGTDEMGMSEVYEIYKEQQYLREKLEEQLQDMIRKEDQDLAKKLLLQMEDFENDLLENGITDRNRTKANNIQHQLMKLENASMEQGMKEQRESTGNKIDYTNPITTKPELLKDYQNDIEILNRQALPLRQNFEKKVKVYFNNDRVPL</sequence>
<proteinExistence type="predicted"/>
<comment type="caution">
    <text evidence="5">The sequence shown here is derived from an EMBL/GenBank/DDBJ whole genome shotgun (WGS) entry which is preliminary data.</text>
</comment>
<accession>A0A1M6QA85</accession>
<evidence type="ECO:0000256" key="1">
    <source>
        <dbReference type="SAM" id="Coils"/>
    </source>
</evidence>
<organism evidence="5 6">
    <name type="scientific">Flagellimonas taeanensis</name>
    <dbReference type="NCBI Taxonomy" id="1005926"/>
    <lineage>
        <taxon>Bacteria</taxon>
        <taxon>Pseudomonadati</taxon>
        <taxon>Bacteroidota</taxon>
        <taxon>Flavobacteriia</taxon>
        <taxon>Flavobacteriales</taxon>
        <taxon>Flavobacteriaceae</taxon>
        <taxon>Flagellimonas</taxon>
    </lineage>
</organism>
<evidence type="ECO:0000313" key="7">
    <source>
        <dbReference type="Proteomes" id="UP000198940"/>
    </source>
</evidence>
<dbReference type="OrthoDB" id="9812498at2"/>
<feature type="region of interest" description="Disordered" evidence="2">
    <location>
        <begin position="730"/>
        <end position="781"/>
    </location>
</feature>
<keyword evidence="3" id="KW-0812">Transmembrane</keyword>
<feature type="region of interest" description="Disordered" evidence="2">
    <location>
        <begin position="931"/>
        <end position="995"/>
    </location>
</feature>
<keyword evidence="7" id="KW-1185">Reference proteome</keyword>
<dbReference type="STRING" id="1055723.SAMN05216293_0512"/>
<name>A0A1M6QA85_9FLAO</name>
<feature type="compositionally biased region" description="Low complexity" evidence="2">
    <location>
        <begin position="967"/>
        <end position="988"/>
    </location>
</feature>
<feature type="transmembrane region" description="Helical" evidence="3">
    <location>
        <begin position="56"/>
        <end position="82"/>
    </location>
</feature>
<feature type="transmembrane region" description="Helical" evidence="3">
    <location>
        <begin position="26"/>
        <end position="50"/>
    </location>
</feature>
<feature type="region of interest" description="Disordered" evidence="2">
    <location>
        <begin position="697"/>
        <end position="718"/>
    </location>
</feature>
<evidence type="ECO:0000256" key="2">
    <source>
        <dbReference type="SAM" id="MobiDB-lite"/>
    </source>
</evidence>
<reference evidence="5 6" key="1">
    <citation type="submission" date="2016-11" db="EMBL/GenBank/DDBJ databases">
        <authorList>
            <person name="Varghese N."/>
            <person name="Submissions S."/>
        </authorList>
    </citation>
    <scope>NUCLEOTIDE SEQUENCE [LARGE SCALE GENOMIC DNA]</scope>
    <source>
        <strain evidence="5 6">CGMCC 1.12174</strain>
        <strain evidence="4 7">DSM 26351</strain>
    </source>
</reference>
<feature type="coiled-coil region" evidence="1">
    <location>
        <begin position="1005"/>
        <end position="1044"/>
    </location>
</feature>
<keyword evidence="3" id="KW-0472">Membrane</keyword>
<feature type="coiled-coil region" evidence="1">
    <location>
        <begin position="510"/>
        <end position="621"/>
    </location>
</feature>
<feature type="transmembrane region" description="Helical" evidence="3">
    <location>
        <begin position="155"/>
        <end position="176"/>
    </location>
</feature>
<evidence type="ECO:0000313" key="4">
    <source>
        <dbReference type="EMBL" id="SFB69818.1"/>
    </source>
</evidence>
<dbReference type="AlphaFoldDB" id="A0A1M6QA85"/>